<geneLocation type="plasmid" evidence="3 4">
    <name>pAtS4e</name>
</geneLocation>
<dbReference type="KEGG" id="avi:Avi_7103"/>
<dbReference type="HOGENOM" id="CLU_2010418_0_0_5"/>
<dbReference type="GO" id="GO:0003677">
    <property type="term" value="F:DNA binding"/>
    <property type="evidence" value="ECO:0007669"/>
    <property type="project" value="InterPro"/>
</dbReference>
<dbReference type="Pfam" id="PF01609">
    <property type="entry name" value="DDE_Tnp_1"/>
    <property type="match status" value="1"/>
</dbReference>
<accession>B9K4M7</accession>
<sequence length="123" mass="13618">MEEKHGAKFRRGWRKLHLALDANTGDIIAHVMNNQEVGDGSQVGPLLEQIDMPIWQFTADGAYDGETNYDTVPSHSADAAVVIPLPANAVERQHDDPPSQRDRPQSHAGLRALEIRRCRKATA</sequence>
<dbReference type="GO" id="GO:0004803">
    <property type="term" value="F:transposase activity"/>
    <property type="evidence" value="ECO:0007669"/>
    <property type="project" value="InterPro"/>
</dbReference>
<feature type="domain" description="Transposase IS4-like" evidence="2">
    <location>
        <begin position="4"/>
        <end position="116"/>
    </location>
</feature>
<keyword evidence="3" id="KW-0614">Plasmid</keyword>
<evidence type="ECO:0000313" key="4">
    <source>
        <dbReference type="Proteomes" id="UP000001596"/>
    </source>
</evidence>
<feature type="compositionally biased region" description="Basic and acidic residues" evidence="1">
    <location>
        <begin position="91"/>
        <end position="105"/>
    </location>
</feature>
<name>B9K4M7_ALLAM</name>
<organism evidence="3 4">
    <name type="scientific">Allorhizobium ampelinum (strain ATCC BAA-846 / DSM 112012 / S4)</name>
    <name type="common">Agrobacterium vitis (strain S4)</name>
    <dbReference type="NCBI Taxonomy" id="311402"/>
    <lineage>
        <taxon>Bacteria</taxon>
        <taxon>Pseudomonadati</taxon>
        <taxon>Pseudomonadota</taxon>
        <taxon>Alphaproteobacteria</taxon>
        <taxon>Hyphomicrobiales</taxon>
        <taxon>Rhizobiaceae</taxon>
        <taxon>Rhizobium/Agrobacterium group</taxon>
        <taxon>Allorhizobium</taxon>
        <taxon>Allorhizobium ampelinum</taxon>
    </lineage>
</organism>
<dbReference type="AlphaFoldDB" id="B9K4M7"/>
<dbReference type="EMBL" id="CP000638">
    <property type="protein sequence ID" value="ACM39825.1"/>
    <property type="molecule type" value="Genomic_DNA"/>
</dbReference>
<feature type="region of interest" description="Disordered" evidence="1">
    <location>
        <begin position="86"/>
        <end position="112"/>
    </location>
</feature>
<protein>
    <submittedName>
        <fullName evidence="3">Transposase and inactivated derivatives IS5 family</fullName>
    </submittedName>
</protein>
<proteinExistence type="predicted"/>
<dbReference type="GO" id="GO:0006313">
    <property type="term" value="P:DNA transposition"/>
    <property type="evidence" value="ECO:0007669"/>
    <property type="project" value="InterPro"/>
</dbReference>
<gene>
    <name evidence="3" type="ordered locus">Avi_7103</name>
</gene>
<dbReference type="eggNOG" id="COG3039">
    <property type="taxonomic scope" value="Bacteria"/>
</dbReference>
<evidence type="ECO:0000313" key="3">
    <source>
        <dbReference type="EMBL" id="ACM39825.1"/>
    </source>
</evidence>
<dbReference type="InterPro" id="IPR002559">
    <property type="entry name" value="Transposase_11"/>
</dbReference>
<keyword evidence="4" id="KW-1185">Reference proteome</keyword>
<evidence type="ECO:0000256" key="1">
    <source>
        <dbReference type="SAM" id="MobiDB-lite"/>
    </source>
</evidence>
<dbReference type="Proteomes" id="UP000001596">
    <property type="component" value="Plasmid pAtS4e"/>
</dbReference>
<evidence type="ECO:0000259" key="2">
    <source>
        <dbReference type="Pfam" id="PF01609"/>
    </source>
</evidence>
<reference evidence="3 4" key="1">
    <citation type="journal article" date="2009" name="J. Bacteriol.">
        <title>Genome sequences of three Agrobacterium biovars help elucidate the evolution of multichromosome genomes in bacteria.</title>
        <authorList>
            <person name="Slater S.C."/>
            <person name="Goldman B.S."/>
            <person name="Goodner B."/>
            <person name="Setubal J.C."/>
            <person name="Farrand S.K."/>
            <person name="Nester E.W."/>
            <person name="Burr T.J."/>
            <person name="Banta L."/>
            <person name="Dickerman A.W."/>
            <person name="Paulsen I."/>
            <person name="Otten L."/>
            <person name="Suen G."/>
            <person name="Welch R."/>
            <person name="Almeida N.F."/>
            <person name="Arnold F."/>
            <person name="Burton O.T."/>
            <person name="Du Z."/>
            <person name="Ewing A."/>
            <person name="Godsy E."/>
            <person name="Heisel S."/>
            <person name="Houmiel K.L."/>
            <person name="Jhaveri J."/>
            <person name="Lu J."/>
            <person name="Miller N.M."/>
            <person name="Norton S."/>
            <person name="Chen Q."/>
            <person name="Phoolcharoen W."/>
            <person name="Ohlin V."/>
            <person name="Ondrusek D."/>
            <person name="Pride N."/>
            <person name="Stricklin S.L."/>
            <person name="Sun J."/>
            <person name="Wheeler C."/>
            <person name="Wilson L."/>
            <person name="Zhu H."/>
            <person name="Wood D.W."/>
        </authorList>
    </citation>
    <scope>NUCLEOTIDE SEQUENCE [LARGE SCALE GENOMIC DNA]</scope>
    <source>
        <strain evidence="4">S4 / ATCC BAA-846</strain>
        <plasmid evidence="3 4">pAtS4e</plasmid>
    </source>
</reference>